<feature type="domain" description="Aspartate/glutamate/uridylate kinase" evidence="11">
    <location>
        <begin position="2"/>
        <end position="278"/>
    </location>
</feature>
<dbReference type="GO" id="GO:0009089">
    <property type="term" value="P:lysine biosynthetic process via diaminopimelate"/>
    <property type="evidence" value="ECO:0007669"/>
    <property type="project" value="UniProtKB-UniPathway"/>
</dbReference>
<dbReference type="UniPathway" id="UPA00051">
    <property type="reaction ID" value="UER00462"/>
</dbReference>
<dbReference type="Pfam" id="PF00696">
    <property type="entry name" value="AA_kinase"/>
    <property type="match status" value="1"/>
</dbReference>
<comment type="pathway">
    <text evidence="10">Amino-acid biosynthesis; L-threonine biosynthesis; L-threonine from L-aspartate: step 1/5.</text>
</comment>
<dbReference type="InterPro" id="IPR001048">
    <property type="entry name" value="Asp/Glu/Uridylate_kinase"/>
</dbReference>
<evidence type="ECO:0000256" key="2">
    <source>
        <dbReference type="ARBA" id="ARBA00010122"/>
    </source>
</evidence>
<feature type="binding site" evidence="8">
    <location>
        <position position="121"/>
    </location>
    <ligand>
        <name>substrate</name>
    </ligand>
</feature>
<evidence type="ECO:0000313" key="13">
    <source>
        <dbReference type="Proteomes" id="UP000190150"/>
    </source>
</evidence>
<comment type="similarity">
    <text evidence="2 9">Belongs to the aspartokinase family.</text>
</comment>
<dbReference type="GO" id="GO:0009088">
    <property type="term" value="P:threonine biosynthetic process"/>
    <property type="evidence" value="ECO:0007669"/>
    <property type="project" value="UniProtKB-UniPathway"/>
</dbReference>
<keyword evidence="13" id="KW-1185">Reference proteome</keyword>
<dbReference type="Gene3D" id="3.40.1160.10">
    <property type="entry name" value="Acetylglutamate kinase-like"/>
    <property type="match status" value="1"/>
</dbReference>
<feature type="binding site" evidence="8">
    <location>
        <position position="43"/>
    </location>
    <ligand>
        <name>substrate</name>
    </ligand>
</feature>
<comment type="catalytic activity">
    <reaction evidence="7 9">
        <text>L-aspartate + ATP = 4-phospho-L-aspartate + ADP</text>
        <dbReference type="Rhea" id="RHEA:23776"/>
        <dbReference type="ChEBI" id="CHEBI:29991"/>
        <dbReference type="ChEBI" id="CHEBI:30616"/>
        <dbReference type="ChEBI" id="CHEBI:57535"/>
        <dbReference type="ChEBI" id="CHEBI:456216"/>
        <dbReference type="EC" id="2.7.2.4"/>
    </reaction>
</comment>
<evidence type="ECO:0000256" key="3">
    <source>
        <dbReference type="ARBA" id="ARBA00022679"/>
    </source>
</evidence>
<dbReference type="NCBIfam" id="TIGR00657">
    <property type="entry name" value="asp_kinases"/>
    <property type="match status" value="1"/>
</dbReference>
<evidence type="ECO:0000256" key="6">
    <source>
        <dbReference type="ARBA" id="ARBA00022840"/>
    </source>
</evidence>
<reference evidence="13" key="1">
    <citation type="submission" date="2017-02" db="EMBL/GenBank/DDBJ databases">
        <authorList>
            <person name="Varghese N."/>
            <person name="Submissions S."/>
        </authorList>
    </citation>
    <scope>NUCLEOTIDE SEQUENCE [LARGE SCALE GENOMIC DNA]</scope>
    <source>
        <strain evidence="13">DSM 24091</strain>
    </source>
</reference>
<dbReference type="Proteomes" id="UP000190150">
    <property type="component" value="Unassembled WGS sequence"/>
</dbReference>
<dbReference type="InterPro" id="IPR036393">
    <property type="entry name" value="AceGlu_kinase-like_sf"/>
</dbReference>
<dbReference type="GO" id="GO:0005524">
    <property type="term" value="F:ATP binding"/>
    <property type="evidence" value="ECO:0007669"/>
    <property type="project" value="UniProtKB-KW"/>
</dbReference>
<dbReference type="GO" id="GO:0009090">
    <property type="term" value="P:homoserine biosynthetic process"/>
    <property type="evidence" value="ECO:0007669"/>
    <property type="project" value="TreeGrafter"/>
</dbReference>
<dbReference type="STRING" id="1513896.SAMN05660841_00071"/>
<keyword evidence="6 8" id="KW-0067">ATP-binding</keyword>
<comment type="pathway">
    <text evidence="1 10">Amino-acid biosynthesis; L-lysine biosynthesis via DAP pathway; (S)-tetrahydrodipicolinate from L-aspartate: step 1/4.</text>
</comment>
<evidence type="ECO:0000313" key="12">
    <source>
        <dbReference type="EMBL" id="SKB36985.1"/>
    </source>
</evidence>
<evidence type="ECO:0000256" key="8">
    <source>
        <dbReference type="PIRSR" id="PIRSR000726-1"/>
    </source>
</evidence>
<gene>
    <name evidence="12" type="ORF">SAMN05660841_00071</name>
</gene>
<dbReference type="InterPro" id="IPR005260">
    <property type="entry name" value="Asp_kin_monofn"/>
</dbReference>
<dbReference type="SUPFAM" id="SSF53633">
    <property type="entry name" value="Carbamate kinase-like"/>
    <property type="match status" value="1"/>
</dbReference>
<sequence>MQVFKFGGASVKSADNIKNVTSILSRYRSSELLVVVSAINKTTNKLEELTQAYYYQEKDPFALLAEVKADHFNILKDLFGDSNHPAFNDINNCFVEIEWILEEEPQDTYDYLFDQIVSIGELVSSKILAAYCLHIGIPTKWIDARNYIQTDNTYREAQVNWDLTEDKIRRDLPEILDNNVVVTQGFIGSTSENFTTTLGREGSDYSAAIFASCLNAEDITIWKDVPGVLNADPKWFEKTELIPELSYTDAIELTYYGATVIHPKTIKPLQNKKITLNVRSFLDPESPGTKIRTTNQTLPVPSFIFKVNQTFISIQPRDFSFIVEDNLSHIFNLFHQYRIKVNMMHNSAISFSVAIDSTGQNIETLLAELEKRYKVSVERGLELITIRYYNQQTIDRVLVNKEIIRELKDSYTCQMLVKNIDE</sequence>
<evidence type="ECO:0000256" key="7">
    <source>
        <dbReference type="ARBA" id="ARBA00047872"/>
    </source>
</evidence>
<keyword evidence="5 9" id="KW-0418">Kinase</keyword>
<organism evidence="12 13">
    <name type="scientific">Sphingobacterium nematocida</name>
    <dbReference type="NCBI Taxonomy" id="1513896"/>
    <lineage>
        <taxon>Bacteria</taxon>
        <taxon>Pseudomonadati</taxon>
        <taxon>Bacteroidota</taxon>
        <taxon>Sphingobacteriia</taxon>
        <taxon>Sphingobacteriales</taxon>
        <taxon>Sphingobacteriaceae</taxon>
        <taxon>Sphingobacterium</taxon>
    </lineage>
</organism>
<keyword evidence="10" id="KW-0028">Amino-acid biosynthesis</keyword>
<evidence type="ECO:0000256" key="9">
    <source>
        <dbReference type="RuleBase" id="RU003448"/>
    </source>
</evidence>
<dbReference type="RefSeq" id="WP_079640438.1">
    <property type="nucleotide sequence ID" value="NZ_FUZF01000001.1"/>
</dbReference>
<feature type="binding site" evidence="8">
    <location>
        <begin position="5"/>
        <end position="8"/>
    </location>
    <ligand>
        <name>ATP</name>
        <dbReference type="ChEBI" id="CHEBI:30616"/>
    </ligand>
</feature>
<dbReference type="PANTHER" id="PTHR21499:SF59">
    <property type="entry name" value="ASPARTOKINASE"/>
    <property type="match status" value="1"/>
</dbReference>
<dbReference type="SUPFAM" id="SSF55021">
    <property type="entry name" value="ACT-like"/>
    <property type="match status" value="1"/>
</dbReference>
<keyword evidence="3 9" id="KW-0808">Transferase</keyword>
<dbReference type="AlphaFoldDB" id="A0A1T5AQ31"/>
<comment type="pathway">
    <text evidence="10">Amino-acid biosynthesis; L-methionine biosynthesis via de novo pathway; L-homoserine from L-aspartate: step 1/3.</text>
</comment>
<evidence type="ECO:0000256" key="10">
    <source>
        <dbReference type="RuleBase" id="RU004249"/>
    </source>
</evidence>
<dbReference type="EMBL" id="FUZF01000001">
    <property type="protein sequence ID" value="SKB36985.1"/>
    <property type="molecule type" value="Genomic_DNA"/>
</dbReference>
<accession>A0A1T5AQ31</accession>
<proteinExistence type="inferred from homology"/>
<dbReference type="UniPathway" id="UPA00050">
    <property type="reaction ID" value="UER00461"/>
</dbReference>
<dbReference type="InterPro" id="IPR042199">
    <property type="entry name" value="AsparK_Bifunc_asparK/hSer_DH"/>
</dbReference>
<evidence type="ECO:0000256" key="1">
    <source>
        <dbReference type="ARBA" id="ARBA00004766"/>
    </source>
</evidence>
<protein>
    <recommendedName>
        <fullName evidence="9">Aspartokinase</fullName>
        <ecNumber evidence="9">2.7.2.4</ecNumber>
    </recommendedName>
</protein>
<dbReference type="InterPro" id="IPR001341">
    <property type="entry name" value="Asp_kinase"/>
</dbReference>
<dbReference type="OrthoDB" id="9799110at2"/>
<dbReference type="GO" id="GO:0004072">
    <property type="term" value="F:aspartate kinase activity"/>
    <property type="evidence" value="ECO:0007669"/>
    <property type="project" value="UniProtKB-EC"/>
</dbReference>
<dbReference type="Gene3D" id="3.30.70.260">
    <property type="match status" value="1"/>
</dbReference>
<dbReference type="EC" id="2.7.2.4" evidence="9"/>
<dbReference type="UniPathway" id="UPA00034">
    <property type="reaction ID" value="UER00015"/>
</dbReference>
<evidence type="ECO:0000256" key="4">
    <source>
        <dbReference type="ARBA" id="ARBA00022741"/>
    </source>
</evidence>
<name>A0A1T5AQ31_9SPHI</name>
<dbReference type="GO" id="GO:0005829">
    <property type="term" value="C:cytosol"/>
    <property type="evidence" value="ECO:0007669"/>
    <property type="project" value="TreeGrafter"/>
</dbReference>
<dbReference type="PIRSF" id="PIRSF000726">
    <property type="entry name" value="Asp_kin"/>
    <property type="match status" value="1"/>
</dbReference>
<dbReference type="InterPro" id="IPR045865">
    <property type="entry name" value="ACT-like_dom_sf"/>
</dbReference>
<dbReference type="PANTHER" id="PTHR21499">
    <property type="entry name" value="ASPARTATE KINASE"/>
    <property type="match status" value="1"/>
</dbReference>
<dbReference type="Gene3D" id="1.20.120.1320">
    <property type="entry name" value="Aspartokinase, catalytic domain"/>
    <property type="match status" value="1"/>
</dbReference>
<keyword evidence="4 8" id="KW-0547">Nucleotide-binding</keyword>
<evidence type="ECO:0000256" key="5">
    <source>
        <dbReference type="ARBA" id="ARBA00022777"/>
    </source>
</evidence>
<evidence type="ECO:0000259" key="11">
    <source>
        <dbReference type="Pfam" id="PF00696"/>
    </source>
</evidence>